<dbReference type="AlphaFoldDB" id="A0A3A9B3H2"/>
<proteinExistence type="predicted"/>
<sequence length="286" mass="32775">MKTIRCENDKGLAAIFTYDHDATEFFLVDLEGVYEMKNVVHTSDNATTDGSSYSGEKLEERHIVITANIRRNYSENRDYLTRVFKKGTEGTFYHTEDGRTRKIRYRVLHINVDEKGILRPAVIELKCTNPYFTDNEATHIEMASWESGFEFPCEIPEEGMEFGIRSKETIKVVDNNSTTSIGIRMTIIAEDIVINPLIMNVTTGETLKLLCTMEPDDQIIITTEQGNIDVVLCRGGERIDYNYTVDEDNEGYIQLEDGRNYISYTADEGGDYMNVNFDFENCYVMP</sequence>
<evidence type="ECO:0000313" key="1">
    <source>
        <dbReference type="EMBL" id="RKI94293.1"/>
    </source>
</evidence>
<reference evidence="1 2" key="1">
    <citation type="submission" date="2018-09" db="EMBL/GenBank/DDBJ databases">
        <title>Murine metabolic-syndrome-specific gut microbial biobank.</title>
        <authorList>
            <person name="Liu C."/>
        </authorList>
    </citation>
    <scope>NUCLEOTIDE SEQUENCE [LARGE SCALE GENOMIC DNA]</scope>
    <source>
        <strain evidence="1 2">0.1xD8-82</strain>
    </source>
</reference>
<name>A0A3A9B3H2_9FIRM</name>
<dbReference type="EMBL" id="RAYQ01000001">
    <property type="protein sequence ID" value="RKI94293.1"/>
    <property type="molecule type" value="Genomic_DNA"/>
</dbReference>
<dbReference type="Proteomes" id="UP000280696">
    <property type="component" value="Unassembled WGS sequence"/>
</dbReference>
<evidence type="ECO:0000313" key="2">
    <source>
        <dbReference type="Proteomes" id="UP000280696"/>
    </source>
</evidence>
<protein>
    <submittedName>
        <fullName evidence="1">Phage tail family protein</fullName>
    </submittedName>
</protein>
<gene>
    <name evidence="1" type="ORF">D7V94_01740</name>
</gene>
<dbReference type="RefSeq" id="WP_120466155.1">
    <property type="nucleotide sequence ID" value="NZ_CATJBT010000174.1"/>
</dbReference>
<accession>A0A3A9B3H2</accession>
<comment type="caution">
    <text evidence="1">The sequence shown here is derived from an EMBL/GenBank/DDBJ whole genome shotgun (WGS) entry which is preliminary data.</text>
</comment>
<dbReference type="OrthoDB" id="2079081at2"/>
<organism evidence="1 2">
    <name type="scientific">Parablautia intestinalis</name>
    <dbReference type="NCBI Taxonomy" id="2320100"/>
    <lineage>
        <taxon>Bacteria</taxon>
        <taxon>Bacillati</taxon>
        <taxon>Bacillota</taxon>
        <taxon>Clostridia</taxon>
        <taxon>Lachnospirales</taxon>
        <taxon>Lachnospiraceae</taxon>
        <taxon>Parablautia</taxon>
    </lineage>
</organism>
<keyword evidence="2" id="KW-1185">Reference proteome</keyword>